<organism evidence="1 2">
    <name type="scientific">Oryza sativa subsp. japonica</name>
    <name type="common">Rice</name>
    <dbReference type="NCBI Taxonomy" id="39947"/>
    <lineage>
        <taxon>Eukaryota</taxon>
        <taxon>Viridiplantae</taxon>
        <taxon>Streptophyta</taxon>
        <taxon>Embryophyta</taxon>
        <taxon>Tracheophyta</taxon>
        <taxon>Spermatophyta</taxon>
        <taxon>Magnoliopsida</taxon>
        <taxon>Liliopsida</taxon>
        <taxon>Poales</taxon>
        <taxon>Poaceae</taxon>
        <taxon>BOP clade</taxon>
        <taxon>Oryzoideae</taxon>
        <taxon>Oryzeae</taxon>
        <taxon>Oryzinae</taxon>
        <taxon>Oryza</taxon>
        <taxon>Oryza sativa</taxon>
    </lineage>
</organism>
<dbReference type="Gramene" id="Os12t0293000-02">
    <property type="protein sequence ID" value="Os12t0293000-02"/>
    <property type="gene ID" value="Os12g0293000"/>
</dbReference>
<name>A0A0P0Y9C6_ORYSJ</name>
<accession>A0A0P0Y9C6</accession>
<dbReference type="AlphaFoldDB" id="A0A0P0Y9C6"/>
<reference evidence="2" key="2">
    <citation type="journal article" date="2008" name="Nucleic Acids Res.">
        <title>The rice annotation project database (RAP-DB): 2008 update.</title>
        <authorList>
            <consortium name="The rice annotation project (RAP)"/>
        </authorList>
    </citation>
    <scope>GENOME REANNOTATION</scope>
    <source>
        <strain evidence="2">cv. Nipponbare</strain>
    </source>
</reference>
<evidence type="ECO:0000313" key="1">
    <source>
        <dbReference type="EMBL" id="BAF29628.1"/>
    </source>
</evidence>
<dbReference type="Proteomes" id="UP000000763">
    <property type="component" value="Chromosome 12"/>
</dbReference>
<dbReference type="EMBL" id="AP008218">
    <property type="protein sequence ID" value="BAF29628.1"/>
    <property type="molecule type" value="Genomic_DNA"/>
</dbReference>
<dbReference type="KEGG" id="dosa:Os12g0293000"/>
<reference evidence="1 2" key="1">
    <citation type="journal article" date="2005" name="Nature">
        <title>The map-based sequence of the rice genome.</title>
        <authorList>
            <consortium name="International rice genome sequencing project (IRGSP)"/>
            <person name="Matsumoto T."/>
            <person name="Wu J."/>
            <person name="Kanamori H."/>
            <person name="Katayose Y."/>
            <person name="Fujisawa M."/>
            <person name="Namiki N."/>
            <person name="Mizuno H."/>
            <person name="Yamamoto K."/>
            <person name="Antonio B.A."/>
            <person name="Baba T."/>
            <person name="Sakata K."/>
            <person name="Nagamura Y."/>
            <person name="Aoki H."/>
            <person name="Arikawa K."/>
            <person name="Arita K."/>
            <person name="Bito T."/>
            <person name="Chiden Y."/>
            <person name="Fujitsuka N."/>
            <person name="Fukunaka R."/>
            <person name="Hamada M."/>
            <person name="Harada C."/>
            <person name="Hayashi A."/>
            <person name="Hijishita S."/>
            <person name="Honda M."/>
            <person name="Hosokawa S."/>
            <person name="Ichikawa Y."/>
            <person name="Idonuma A."/>
            <person name="Iijima M."/>
            <person name="Ikeda M."/>
            <person name="Ikeno M."/>
            <person name="Ito K."/>
            <person name="Ito S."/>
            <person name="Ito T."/>
            <person name="Ito Y."/>
            <person name="Ito Y."/>
            <person name="Iwabuchi A."/>
            <person name="Kamiya K."/>
            <person name="Karasawa W."/>
            <person name="Kurita K."/>
            <person name="Katagiri S."/>
            <person name="Kikuta A."/>
            <person name="Kobayashi H."/>
            <person name="Kobayashi N."/>
            <person name="Machita K."/>
            <person name="Maehara T."/>
            <person name="Masukawa M."/>
            <person name="Mizubayashi T."/>
            <person name="Mukai Y."/>
            <person name="Nagasaki H."/>
            <person name="Nagata Y."/>
            <person name="Naito S."/>
            <person name="Nakashima M."/>
            <person name="Nakama Y."/>
            <person name="Nakamichi Y."/>
            <person name="Nakamura M."/>
            <person name="Meguro A."/>
            <person name="Negishi M."/>
            <person name="Ohta I."/>
            <person name="Ohta T."/>
            <person name="Okamoto M."/>
            <person name="Ono N."/>
            <person name="Saji S."/>
            <person name="Sakaguchi M."/>
            <person name="Sakai K."/>
            <person name="Shibata M."/>
            <person name="Shimokawa T."/>
            <person name="Song J."/>
            <person name="Takazaki Y."/>
            <person name="Terasawa K."/>
            <person name="Tsugane M."/>
            <person name="Tsuji K."/>
            <person name="Ueda S."/>
            <person name="Waki K."/>
            <person name="Yamagata H."/>
            <person name="Yamamoto M."/>
            <person name="Yamamoto S."/>
            <person name="Yamane H."/>
            <person name="Yoshiki S."/>
            <person name="Yoshihara R."/>
            <person name="Yukawa K."/>
            <person name="Zhong H."/>
            <person name="Yano M."/>
            <person name="Yuan Q."/>
            <person name="Ouyang S."/>
            <person name="Liu J."/>
            <person name="Jones K.M."/>
            <person name="Gansberger K."/>
            <person name="Moffat K."/>
            <person name="Hill J."/>
            <person name="Bera J."/>
            <person name="Fadrosh D."/>
            <person name="Jin S."/>
            <person name="Johri S."/>
            <person name="Kim M."/>
            <person name="Overton L."/>
            <person name="Reardon M."/>
            <person name="Tsitrin T."/>
            <person name="Vuong H."/>
            <person name="Weaver B."/>
            <person name="Ciecko A."/>
            <person name="Tallon L."/>
            <person name="Jackson J."/>
            <person name="Pai G."/>
            <person name="Aken S.V."/>
            <person name="Utterback T."/>
            <person name="Reidmuller S."/>
            <person name="Feldblyum T."/>
            <person name="Hsiao J."/>
            <person name="Zismann V."/>
            <person name="Iobst S."/>
            <person name="de Vazeille A.R."/>
            <person name="Buell C.R."/>
            <person name="Ying K."/>
            <person name="Li Y."/>
            <person name="Lu T."/>
            <person name="Huang Y."/>
            <person name="Zhao Q."/>
            <person name="Feng Q."/>
            <person name="Zhang L."/>
            <person name="Zhu J."/>
            <person name="Weng Q."/>
            <person name="Mu J."/>
            <person name="Lu Y."/>
            <person name="Fan D."/>
            <person name="Liu Y."/>
            <person name="Guan J."/>
            <person name="Zhang Y."/>
            <person name="Yu S."/>
            <person name="Liu X."/>
            <person name="Zhang Y."/>
            <person name="Hong G."/>
            <person name="Han B."/>
            <person name="Choisne N."/>
            <person name="Demange N."/>
            <person name="Orjeda G."/>
            <person name="Samain S."/>
            <person name="Cattolico L."/>
            <person name="Pelletier E."/>
            <person name="Couloux A."/>
            <person name="Segurens B."/>
            <person name="Wincker P."/>
            <person name="D'Hont A."/>
            <person name="Scarpelli C."/>
            <person name="Weissenbach J."/>
            <person name="Salanoubat M."/>
            <person name="Quetier F."/>
            <person name="Yu Y."/>
            <person name="Kim H.R."/>
            <person name="Rambo T."/>
            <person name="Currie J."/>
            <person name="Collura K."/>
            <person name="Luo M."/>
            <person name="Yang T."/>
            <person name="Ammiraju J.S.S."/>
            <person name="Engler F."/>
            <person name="Soderlund C."/>
            <person name="Wing R.A."/>
            <person name="Palmer L.E."/>
            <person name="de la Bastide M."/>
            <person name="Spiegel L."/>
            <person name="Nascimento L."/>
            <person name="Zutavern T."/>
            <person name="O'Shaughnessy A."/>
            <person name="Dike S."/>
            <person name="Dedhia N."/>
            <person name="Preston R."/>
            <person name="Balija V."/>
            <person name="McCombie W.R."/>
            <person name="Chow T."/>
            <person name="Chen H."/>
            <person name="Chung M."/>
            <person name="Chen C."/>
            <person name="Shaw J."/>
            <person name="Wu H."/>
            <person name="Hsiao K."/>
            <person name="Chao Y."/>
            <person name="Chu M."/>
            <person name="Cheng C."/>
            <person name="Hour A."/>
            <person name="Lee P."/>
            <person name="Lin S."/>
            <person name="Lin Y."/>
            <person name="Liou J."/>
            <person name="Liu S."/>
            <person name="Hsing Y."/>
            <person name="Raghuvanshi S."/>
            <person name="Mohanty A."/>
            <person name="Bharti A.K."/>
            <person name="Gaur A."/>
            <person name="Gupta V."/>
            <person name="Kumar D."/>
            <person name="Ravi V."/>
            <person name="Vij S."/>
            <person name="Kapur A."/>
            <person name="Khurana P."/>
            <person name="Khurana P."/>
            <person name="Khurana J.P."/>
            <person name="Tyagi A.K."/>
            <person name="Gaikwad K."/>
            <person name="Singh A."/>
            <person name="Dalal V."/>
            <person name="Srivastava S."/>
            <person name="Dixit A."/>
            <person name="Pal A.K."/>
            <person name="Ghazi I.A."/>
            <person name="Yadav M."/>
            <person name="Pandit A."/>
            <person name="Bhargava A."/>
            <person name="Sureshbabu K."/>
            <person name="Batra K."/>
            <person name="Sharma T.R."/>
            <person name="Mohapatra T."/>
            <person name="Singh N.K."/>
            <person name="Messing J."/>
            <person name="Nelson A.B."/>
            <person name="Fuks G."/>
            <person name="Kavchok S."/>
            <person name="Keizer G."/>
            <person name="Linton E."/>
            <person name="Llaca V."/>
            <person name="Song R."/>
            <person name="Tanyolac B."/>
            <person name="Young S."/>
            <person name="Ho-Il K."/>
            <person name="Hahn J.H."/>
            <person name="Sangsakoo G."/>
            <person name="Vanavichit A."/>
            <person name="de Mattos Luiz.A.T."/>
            <person name="Zimmer P.D."/>
            <person name="Malone G."/>
            <person name="Dellagostin O."/>
            <person name="de Oliveira A.C."/>
            <person name="Bevan M."/>
            <person name="Bancroft I."/>
            <person name="Minx P."/>
            <person name="Cordum H."/>
            <person name="Wilson R."/>
            <person name="Cheng Z."/>
            <person name="Jin W."/>
            <person name="Jiang J."/>
            <person name="Leong S.A."/>
            <person name="Iwama H."/>
            <person name="Gojobori T."/>
            <person name="Itoh T."/>
            <person name="Niimura Y."/>
            <person name="Fujii Y."/>
            <person name="Habara T."/>
            <person name="Sakai H."/>
            <person name="Sato Y."/>
            <person name="Wilson G."/>
            <person name="Kumar K."/>
            <person name="McCouch S."/>
            <person name="Juretic N."/>
            <person name="Hoen D."/>
            <person name="Wright S."/>
            <person name="Bruskiewich R."/>
            <person name="Bureau T."/>
            <person name="Miyao A."/>
            <person name="Hirochika H."/>
            <person name="Nishikawa T."/>
            <person name="Kadowaki K."/>
            <person name="Sugiura M."/>
            <person name="Burr B."/>
            <person name="Sasaki T."/>
        </authorList>
    </citation>
    <scope>NUCLEOTIDE SEQUENCE [LARGE SCALE GENOMIC DNA]</scope>
    <source>
        <strain evidence="2">cv. Nipponbare</strain>
    </source>
</reference>
<sequence length="82" mass="9762">MLLMLAAEHSAIYIKFGTAQSNPMVSSEHLFMKFLRSHAHFIPNYKACIYNVQDNILAKMMLLQEWEKDDRFIYVWLLSFFN</sequence>
<protein>
    <submittedName>
        <fullName evidence="1">Os12g0293000 protein</fullName>
    </submittedName>
</protein>
<gene>
    <name evidence="1" type="ordered locus">Os12g0293000</name>
</gene>
<evidence type="ECO:0000313" key="2">
    <source>
        <dbReference type="Proteomes" id="UP000000763"/>
    </source>
</evidence>
<proteinExistence type="predicted"/>